<feature type="transmembrane region" description="Helical" evidence="5">
    <location>
        <begin position="590"/>
        <end position="613"/>
    </location>
</feature>
<evidence type="ECO:0000256" key="4">
    <source>
        <dbReference type="ARBA" id="ARBA00023136"/>
    </source>
</evidence>
<dbReference type="AlphaFoldDB" id="A7SNJ0"/>
<keyword evidence="8" id="KW-1185">Reference proteome</keyword>
<dbReference type="GO" id="GO:0022832">
    <property type="term" value="F:voltage-gated channel activity"/>
    <property type="evidence" value="ECO:0007669"/>
    <property type="project" value="InterPro"/>
</dbReference>
<dbReference type="GO" id="GO:0019722">
    <property type="term" value="P:calcium-mediated signaling"/>
    <property type="evidence" value="ECO:0000318"/>
    <property type="project" value="GO_Central"/>
</dbReference>
<feature type="transmembrane region" description="Helical" evidence="5">
    <location>
        <begin position="413"/>
        <end position="432"/>
    </location>
</feature>
<sequence>RGLILVIFVDLMLAFLETPSSLTVSSDPRYMSPRPEVPCGILETIELLCLSCFVFDVVIKTHVIGKRQFFKNRWLLSYMLVLVISFADVFVSLSYNCGEVVRIRRILRPFFLLQNSSLMKKLVSLCFDDYLFTILYLKANPYLILCLQMSLQLSECRESNTESGSICEGAKFFPNLQTSMRSLFVLLTTANNPDVMMPAYMKNRFYAIYFIVYSGIGLYCFLNMLTAVIYNQFRGYLMTSLQSSLFRRRLAVRAAFEVLNRLSESKENVSADSVSSNSLYRVLEKVHVKRRNQQLLREGLDDLPSGHVTVEEFQSWFEAIEKPRRRNRPAMSYVTNPLLRKLQVVAAHHWFDYFGDFISAVNVVFVSVSTSTYKLLFPPQAANLFFVIYYCAEQSIKLWALGWQRYVSFKGNLYCGGVTVLLVVIEIIHLSLFGSPFNYAAKMPTTTDADYIFSLPNMVRIINMLIIFRLLRVVPNISALSLVAETLLNLVRNLIPFIGIIAAIYYIFAIFGMMLFEGVTNPLKRCAHTNATSDPCTELDFDKFQYFANNFDDFAAALVNLWDIMIVNNWHVFLKAYEKLVNPWAQLYFLAWYLVSVIMIINLFVALILEAFVSQWEQQQARLHKHTLPGSLQSESQDLRFHQLFRSSLVEPHEAELIAELNSHEYLRFHPSYGTL</sequence>
<evidence type="ECO:0000256" key="3">
    <source>
        <dbReference type="ARBA" id="ARBA00022989"/>
    </source>
</evidence>
<name>A7SNJ0_NEMVE</name>
<dbReference type="InParanoid" id="A7SNJ0"/>
<dbReference type="eggNOG" id="KOG2301">
    <property type="taxonomic scope" value="Eukaryota"/>
</dbReference>
<evidence type="ECO:0000259" key="6">
    <source>
        <dbReference type="Pfam" id="PF00520"/>
    </source>
</evidence>
<dbReference type="Pfam" id="PF00520">
    <property type="entry name" value="Ion_trans"/>
    <property type="match status" value="2"/>
</dbReference>
<feature type="non-terminal residue" evidence="7">
    <location>
        <position position="1"/>
    </location>
</feature>
<proteinExistence type="predicted"/>
<feature type="transmembrane region" description="Helical" evidence="5">
    <location>
        <begin position="452"/>
        <end position="474"/>
    </location>
</feature>
<organism evidence="7 8">
    <name type="scientific">Nematostella vectensis</name>
    <name type="common">Starlet sea anemone</name>
    <dbReference type="NCBI Taxonomy" id="45351"/>
    <lineage>
        <taxon>Eukaryota</taxon>
        <taxon>Metazoa</taxon>
        <taxon>Cnidaria</taxon>
        <taxon>Anthozoa</taxon>
        <taxon>Hexacorallia</taxon>
        <taxon>Actiniaria</taxon>
        <taxon>Edwardsiidae</taxon>
        <taxon>Nematostella</taxon>
    </lineage>
</organism>
<dbReference type="GO" id="GO:0005765">
    <property type="term" value="C:lysosomal membrane"/>
    <property type="evidence" value="ECO:0000318"/>
    <property type="project" value="GO_Central"/>
</dbReference>
<feature type="transmembrane region" description="Helical" evidence="5">
    <location>
        <begin position="494"/>
        <end position="516"/>
    </location>
</feature>
<dbReference type="PANTHER" id="PTHR46768:SF1">
    <property type="entry name" value="TWO PORE CHANNEL PROTEIN 2"/>
    <property type="match status" value="1"/>
</dbReference>
<feature type="domain" description="Ion transport" evidence="6">
    <location>
        <begin position="348"/>
        <end position="619"/>
    </location>
</feature>
<evidence type="ECO:0000313" key="7">
    <source>
        <dbReference type="EMBL" id="EDO34712.1"/>
    </source>
</evidence>
<dbReference type="PANTHER" id="PTHR46768">
    <property type="entry name" value="TWO PORE CALCIUM CHANNEL PROTEIN 2"/>
    <property type="match status" value="1"/>
</dbReference>
<dbReference type="Gene3D" id="1.20.120.350">
    <property type="entry name" value="Voltage-gated potassium channels. Chain C"/>
    <property type="match status" value="2"/>
</dbReference>
<evidence type="ECO:0000256" key="5">
    <source>
        <dbReference type="SAM" id="Phobius"/>
    </source>
</evidence>
<feature type="transmembrane region" description="Helical" evidence="5">
    <location>
        <begin position="375"/>
        <end position="392"/>
    </location>
</feature>
<dbReference type="STRING" id="45351.A7SNJ0"/>
<dbReference type="PhylomeDB" id="A7SNJ0"/>
<feature type="transmembrane region" description="Helical" evidence="5">
    <location>
        <begin position="75"/>
        <end position="95"/>
    </location>
</feature>
<dbReference type="InterPro" id="IPR027359">
    <property type="entry name" value="Volt_channel_dom_sf"/>
</dbReference>
<dbReference type="HOGENOM" id="CLU_019500_1_0_1"/>
<dbReference type="InterPro" id="IPR028798">
    <property type="entry name" value="TPC2"/>
</dbReference>
<dbReference type="Gene3D" id="1.10.287.70">
    <property type="match status" value="1"/>
</dbReference>
<feature type="domain" description="Ion transport" evidence="6">
    <location>
        <begin position="7"/>
        <end position="233"/>
    </location>
</feature>
<dbReference type="SUPFAM" id="SSF81324">
    <property type="entry name" value="Voltage-gated potassium channels"/>
    <property type="match status" value="2"/>
</dbReference>
<dbReference type="EMBL" id="DS469721">
    <property type="protein sequence ID" value="EDO34712.1"/>
    <property type="molecule type" value="Genomic_DNA"/>
</dbReference>
<evidence type="ECO:0000256" key="2">
    <source>
        <dbReference type="ARBA" id="ARBA00022692"/>
    </source>
</evidence>
<accession>A7SNJ0</accession>
<dbReference type="GO" id="GO:0075509">
    <property type="term" value="P:endocytosis involved in viral entry into host cell"/>
    <property type="evidence" value="ECO:0000318"/>
    <property type="project" value="GO_Central"/>
</dbReference>
<protein>
    <recommendedName>
        <fullName evidence="6">Ion transport domain-containing protein</fullName>
    </recommendedName>
</protein>
<dbReference type="GO" id="GO:0097682">
    <property type="term" value="F:intracellularly phosphatidylinositol-3,5-bisphosphate-gated monatomic cation channel activity"/>
    <property type="evidence" value="ECO:0000318"/>
    <property type="project" value="GO_Central"/>
</dbReference>
<gene>
    <name evidence="7" type="ORF">NEMVEDRAFT_v1g124913</name>
</gene>
<keyword evidence="2 5" id="KW-0812">Transmembrane</keyword>
<dbReference type="OMA" id="FTESIEM"/>
<keyword evidence="3 5" id="KW-1133">Transmembrane helix</keyword>
<evidence type="ECO:0000256" key="1">
    <source>
        <dbReference type="ARBA" id="ARBA00004141"/>
    </source>
</evidence>
<dbReference type="Proteomes" id="UP000001593">
    <property type="component" value="Unassembled WGS sequence"/>
</dbReference>
<feature type="transmembrane region" description="Helical" evidence="5">
    <location>
        <begin position="206"/>
        <end position="230"/>
    </location>
</feature>
<dbReference type="GO" id="GO:0015280">
    <property type="term" value="F:ligand-gated sodium channel activity"/>
    <property type="evidence" value="ECO:0000318"/>
    <property type="project" value="GO_Central"/>
</dbReference>
<comment type="subcellular location">
    <subcellularLocation>
        <location evidence="1">Membrane</location>
        <topology evidence="1">Multi-pass membrane protein</topology>
    </subcellularLocation>
</comment>
<keyword evidence="4 5" id="KW-0472">Membrane</keyword>
<dbReference type="InterPro" id="IPR005821">
    <property type="entry name" value="Ion_trans_dom"/>
</dbReference>
<reference evidence="7 8" key="1">
    <citation type="journal article" date="2007" name="Science">
        <title>Sea anemone genome reveals ancestral eumetazoan gene repertoire and genomic organization.</title>
        <authorList>
            <person name="Putnam N.H."/>
            <person name="Srivastava M."/>
            <person name="Hellsten U."/>
            <person name="Dirks B."/>
            <person name="Chapman J."/>
            <person name="Salamov A."/>
            <person name="Terry A."/>
            <person name="Shapiro H."/>
            <person name="Lindquist E."/>
            <person name="Kapitonov V.V."/>
            <person name="Jurka J."/>
            <person name="Genikhovich G."/>
            <person name="Grigoriev I.V."/>
            <person name="Lucas S.M."/>
            <person name="Steele R.E."/>
            <person name="Finnerty J.R."/>
            <person name="Technau U."/>
            <person name="Martindale M.Q."/>
            <person name="Rokhsar D.S."/>
        </authorList>
    </citation>
    <scope>NUCLEOTIDE SEQUENCE [LARGE SCALE GENOMIC DNA]</scope>
    <source>
        <strain evidence="8">CH2 X CH6</strain>
    </source>
</reference>
<evidence type="ECO:0000313" key="8">
    <source>
        <dbReference type="Proteomes" id="UP000001593"/>
    </source>
</evidence>